<evidence type="ECO:0000256" key="6">
    <source>
        <dbReference type="ARBA" id="ARBA00066388"/>
    </source>
</evidence>
<dbReference type="InterPro" id="IPR003593">
    <property type="entry name" value="AAA+_ATPase"/>
</dbReference>
<keyword evidence="3 9" id="KW-0067">ATP-binding</keyword>
<evidence type="ECO:0000313" key="9">
    <source>
        <dbReference type="EMBL" id="SES06483.1"/>
    </source>
</evidence>
<dbReference type="Gene3D" id="3.40.50.300">
    <property type="entry name" value="P-loop containing nucleotide triphosphate hydrolases"/>
    <property type="match status" value="1"/>
</dbReference>
<dbReference type="SUPFAM" id="SSF52540">
    <property type="entry name" value="P-loop containing nucleoside triphosphate hydrolases"/>
    <property type="match status" value="1"/>
</dbReference>
<evidence type="ECO:0000256" key="2">
    <source>
        <dbReference type="ARBA" id="ARBA00022741"/>
    </source>
</evidence>
<keyword evidence="2" id="KW-0547">Nucleotide-binding</keyword>
<dbReference type="Pfam" id="PF08402">
    <property type="entry name" value="TOBE_2"/>
    <property type="match status" value="1"/>
</dbReference>
<evidence type="ECO:0000313" key="10">
    <source>
        <dbReference type="Proteomes" id="UP000199318"/>
    </source>
</evidence>
<dbReference type="InterPro" id="IPR017871">
    <property type="entry name" value="ABC_transporter-like_CS"/>
</dbReference>
<dbReference type="Pfam" id="PF00005">
    <property type="entry name" value="ABC_tran"/>
    <property type="match status" value="1"/>
</dbReference>
<dbReference type="EMBL" id="FOGV01000013">
    <property type="protein sequence ID" value="SES06483.1"/>
    <property type="molecule type" value="Genomic_DNA"/>
</dbReference>
<evidence type="ECO:0000256" key="7">
    <source>
        <dbReference type="ARBA" id="ARBA00070305"/>
    </source>
</evidence>
<dbReference type="SMART" id="SM00382">
    <property type="entry name" value="AAA"/>
    <property type="match status" value="1"/>
</dbReference>
<evidence type="ECO:0000259" key="8">
    <source>
        <dbReference type="PROSITE" id="PS50893"/>
    </source>
</evidence>
<comment type="subunit">
    <text evidence="5">The complex is composed of two ATP-binding proteins (OpuCA), two transmembrane proteins (OpuCB and OpuCD) and a solute-binding protein (OpuCC).</text>
</comment>
<gene>
    <name evidence="9" type="ORF">SAMN05444126_11366</name>
</gene>
<dbReference type="SUPFAM" id="SSF50331">
    <property type="entry name" value="MOP-like"/>
    <property type="match status" value="1"/>
</dbReference>
<keyword evidence="1" id="KW-0813">Transport</keyword>
<feature type="domain" description="ABC transporter" evidence="8">
    <location>
        <begin position="7"/>
        <end position="238"/>
    </location>
</feature>
<dbReference type="PROSITE" id="PS00211">
    <property type="entry name" value="ABC_TRANSPORTER_1"/>
    <property type="match status" value="1"/>
</dbReference>
<evidence type="ECO:0000256" key="1">
    <source>
        <dbReference type="ARBA" id="ARBA00022448"/>
    </source>
</evidence>
<organism evidence="9 10">
    <name type="scientific">Salisediminibacterium halotolerans</name>
    <dbReference type="NCBI Taxonomy" id="517425"/>
    <lineage>
        <taxon>Bacteria</taxon>
        <taxon>Bacillati</taxon>
        <taxon>Bacillota</taxon>
        <taxon>Bacilli</taxon>
        <taxon>Bacillales</taxon>
        <taxon>Bacillaceae</taxon>
        <taxon>Salisediminibacterium</taxon>
    </lineage>
</organism>
<dbReference type="RefSeq" id="WP_093073023.1">
    <property type="nucleotide sequence ID" value="NZ_FOGV01000013.1"/>
</dbReference>
<dbReference type="STRING" id="1464123.SAMN05444126_11366"/>
<dbReference type="Gene3D" id="2.40.50.100">
    <property type="match status" value="1"/>
</dbReference>
<dbReference type="AlphaFoldDB" id="A0A1H9UBL3"/>
<dbReference type="OrthoDB" id="9790614at2"/>
<name>A0A1H9UBL3_9BACI</name>
<dbReference type="InterPro" id="IPR027417">
    <property type="entry name" value="P-loop_NTPase"/>
</dbReference>
<comment type="catalytic activity">
    <reaction evidence="4">
        <text>a quaternary ammonium(out) + ATP + H2O = a quaternary ammonium(in) + ADP + phosphate + H(+)</text>
        <dbReference type="Rhea" id="RHEA:11036"/>
        <dbReference type="ChEBI" id="CHEBI:15377"/>
        <dbReference type="ChEBI" id="CHEBI:15378"/>
        <dbReference type="ChEBI" id="CHEBI:30616"/>
        <dbReference type="ChEBI" id="CHEBI:35267"/>
        <dbReference type="ChEBI" id="CHEBI:43474"/>
        <dbReference type="ChEBI" id="CHEBI:456216"/>
        <dbReference type="EC" id="7.6.2.9"/>
    </reaction>
</comment>
<comment type="caution">
    <text evidence="9">The sequence shown here is derived from an EMBL/GenBank/DDBJ whole genome shotgun (WGS) entry which is preliminary data.</text>
</comment>
<evidence type="ECO:0000256" key="4">
    <source>
        <dbReference type="ARBA" id="ARBA00052482"/>
    </source>
</evidence>
<accession>A0A1H9UBL3</accession>
<evidence type="ECO:0000256" key="5">
    <source>
        <dbReference type="ARBA" id="ARBA00063934"/>
    </source>
</evidence>
<dbReference type="GO" id="GO:0015418">
    <property type="term" value="F:ABC-type quaternary ammonium compound transporting activity"/>
    <property type="evidence" value="ECO:0007669"/>
    <property type="project" value="UniProtKB-EC"/>
</dbReference>
<dbReference type="InterPro" id="IPR003439">
    <property type="entry name" value="ABC_transporter-like_ATP-bd"/>
</dbReference>
<reference evidence="10" key="1">
    <citation type="submission" date="2016-10" db="EMBL/GenBank/DDBJ databases">
        <authorList>
            <person name="de Groot N.N."/>
        </authorList>
    </citation>
    <scope>NUCLEOTIDE SEQUENCE [LARGE SCALE GENOMIC DNA]</scope>
    <source>
        <strain evidence="10">10nlg</strain>
    </source>
</reference>
<proteinExistence type="predicted"/>
<dbReference type="InterPro" id="IPR008995">
    <property type="entry name" value="Mo/tungstate-bd_C_term_dom"/>
</dbReference>
<dbReference type="PANTHER" id="PTHR42781">
    <property type="entry name" value="SPERMIDINE/PUTRESCINE IMPORT ATP-BINDING PROTEIN POTA"/>
    <property type="match status" value="1"/>
</dbReference>
<dbReference type="GO" id="GO:0043190">
    <property type="term" value="C:ATP-binding cassette (ABC) transporter complex"/>
    <property type="evidence" value="ECO:0007669"/>
    <property type="project" value="InterPro"/>
</dbReference>
<keyword evidence="10" id="KW-1185">Reference proteome</keyword>
<sequence length="360" mass="40154">MSEQAILRLQGIEKFFGEEHVLKNISLDVEEGELITFIGPSGSGKTTLLRVIGGFHEQTEGAVILDGETIDQLPPEKRTTGMVFQNYALFPHMSVYDNVAYGLKLKKDVPAEERDSLIKDALKQVQLDGYEARKPSELSGGQQQRVAIARCLVLKPKVLLLDEPLSNLDANLRLIMRDEIRRLKEELNLTIVFVTHDQEEALSISDRVLVLKDGEVQQLDAPPAVYQHPENEFVAEFVGHANLIEGSFTGKEDGIVFQSDVSPELSFPLNIGGDWKGKKGTVLLRPEMITVDEDSPYQAEVKKAVYHGNSVRYHVDLFGEPLYIDALNPLSAKIHRRGDKVGLGFPDRVHIIPEDLPVKS</sequence>
<dbReference type="FunFam" id="3.40.50.300:FF:000425">
    <property type="entry name" value="Probable ABC transporter, ATP-binding subunit"/>
    <property type="match status" value="1"/>
</dbReference>
<evidence type="ECO:0000256" key="3">
    <source>
        <dbReference type="ARBA" id="ARBA00022840"/>
    </source>
</evidence>
<protein>
    <recommendedName>
        <fullName evidence="7">Carnitine transport ATP-binding protein OpuCA</fullName>
        <ecNumber evidence="6">7.6.2.9</ecNumber>
    </recommendedName>
</protein>
<dbReference type="InterPro" id="IPR013611">
    <property type="entry name" value="Transp-assoc_OB_typ2"/>
</dbReference>
<dbReference type="EC" id="7.6.2.9" evidence="6"/>
<dbReference type="GO" id="GO:0005524">
    <property type="term" value="F:ATP binding"/>
    <property type="evidence" value="ECO:0007669"/>
    <property type="project" value="UniProtKB-KW"/>
</dbReference>
<dbReference type="InterPro" id="IPR050093">
    <property type="entry name" value="ABC_SmlMolc_Importer"/>
</dbReference>
<dbReference type="PROSITE" id="PS50893">
    <property type="entry name" value="ABC_TRANSPORTER_2"/>
    <property type="match status" value="1"/>
</dbReference>
<dbReference type="Proteomes" id="UP000199318">
    <property type="component" value="Unassembled WGS sequence"/>
</dbReference>
<dbReference type="GO" id="GO:0016887">
    <property type="term" value="F:ATP hydrolysis activity"/>
    <property type="evidence" value="ECO:0007669"/>
    <property type="project" value="InterPro"/>
</dbReference>
<dbReference type="PANTHER" id="PTHR42781:SF4">
    <property type="entry name" value="SPERMIDINE_PUTRESCINE IMPORT ATP-BINDING PROTEIN POTA"/>
    <property type="match status" value="1"/>
</dbReference>